<feature type="transmembrane region" description="Helical" evidence="7">
    <location>
        <begin position="108"/>
        <end position="127"/>
    </location>
</feature>
<dbReference type="InterPro" id="IPR032808">
    <property type="entry name" value="DoxX"/>
</dbReference>
<keyword evidence="3" id="KW-1003">Cell membrane</keyword>
<evidence type="ECO:0000313" key="9">
    <source>
        <dbReference type="Proteomes" id="UP001185755"/>
    </source>
</evidence>
<accession>A0ABU4BKE9</accession>
<dbReference type="RefSeq" id="WP_317566675.1">
    <property type="nucleotide sequence ID" value="NZ_JAWLJX010000017.1"/>
</dbReference>
<dbReference type="PANTHER" id="PTHR33452:SF1">
    <property type="entry name" value="INNER MEMBRANE PROTEIN YPHA-RELATED"/>
    <property type="match status" value="1"/>
</dbReference>
<evidence type="ECO:0000256" key="6">
    <source>
        <dbReference type="ARBA" id="ARBA00023136"/>
    </source>
</evidence>
<evidence type="ECO:0000256" key="4">
    <source>
        <dbReference type="ARBA" id="ARBA00022692"/>
    </source>
</evidence>
<comment type="caution">
    <text evidence="8">The sequence shown here is derived from an EMBL/GenBank/DDBJ whole genome shotgun (WGS) entry which is preliminary data.</text>
</comment>
<dbReference type="PANTHER" id="PTHR33452">
    <property type="entry name" value="OXIDOREDUCTASE CATD-RELATED"/>
    <property type="match status" value="1"/>
</dbReference>
<keyword evidence="9" id="KW-1185">Reference proteome</keyword>
<feature type="transmembrane region" description="Helical" evidence="7">
    <location>
        <begin position="139"/>
        <end position="162"/>
    </location>
</feature>
<comment type="subcellular location">
    <subcellularLocation>
        <location evidence="1">Cell membrane</location>
        <topology evidence="1">Multi-pass membrane protein</topology>
    </subcellularLocation>
</comment>
<evidence type="ECO:0000256" key="7">
    <source>
        <dbReference type="SAM" id="Phobius"/>
    </source>
</evidence>
<evidence type="ECO:0000256" key="5">
    <source>
        <dbReference type="ARBA" id="ARBA00022989"/>
    </source>
</evidence>
<gene>
    <name evidence="8" type="ORF">R3P96_25205</name>
</gene>
<evidence type="ECO:0000256" key="3">
    <source>
        <dbReference type="ARBA" id="ARBA00022475"/>
    </source>
</evidence>
<keyword evidence="6 7" id="KW-0472">Membrane</keyword>
<dbReference type="InterPro" id="IPR051907">
    <property type="entry name" value="DoxX-like_oxidoreductase"/>
</dbReference>
<dbReference type="Pfam" id="PF07681">
    <property type="entry name" value="DoxX"/>
    <property type="match status" value="1"/>
</dbReference>
<dbReference type="Proteomes" id="UP001185755">
    <property type="component" value="Unassembled WGS sequence"/>
</dbReference>
<protein>
    <submittedName>
        <fullName evidence="8">DoxX family protein</fullName>
    </submittedName>
</protein>
<feature type="transmembrane region" description="Helical" evidence="7">
    <location>
        <begin position="7"/>
        <end position="25"/>
    </location>
</feature>
<sequence length="174" mass="17913">MSDQFDLGILVLRVIVGFTMAAHGYNKFFGGGRIGGTGRWFDSIGMRPGRLHAKLAASTEIVSGLLLAAGFLTMIAGAAFVAVMFVAAYTVHKGSGFFVNANGWEYNLVLATVGVAVATTGAGSWSVDAAIGIAEALDGWTGLTAALVGGLIAAAVQLAVFFRPPAKSDSRVEN</sequence>
<feature type="transmembrane region" description="Helical" evidence="7">
    <location>
        <begin position="61"/>
        <end position="87"/>
    </location>
</feature>
<evidence type="ECO:0000256" key="1">
    <source>
        <dbReference type="ARBA" id="ARBA00004651"/>
    </source>
</evidence>
<dbReference type="EMBL" id="JAWLJX010000017">
    <property type="protein sequence ID" value="MDV6264648.1"/>
    <property type="molecule type" value="Genomic_DNA"/>
</dbReference>
<evidence type="ECO:0000313" key="8">
    <source>
        <dbReference type="EMBL" id="MDV6264648.1"/>
    </source>
</evidence>
<comment type="similarity">
    <text evidence="2">Belongs to the DoxX family.</text>
</comment>
<reference evidence="8 9" key="1">
    <citation type="submission" date="2023-10" db="EMBL/GenBank/DDBJ databases">
        <title>Development of a sustainable strategy for remediation of hydrocarbon-contaminated territories based on the waste exchange concept.</title>
        <authorList>
            <person name="Krivoruchko A."/>
        </authorList>
    </citation>
    <scope>NUCLEOTIDE SEQUENCE [LARGE SCALE GENOMIC DNA]</scope>
    <source>
        <strain evidence="8 9">IEGM 1323</strain>
    </source>
</reference>
<proteinExistence type="inferred from homology"/>
<keyword evidence="4 7" id="KW-0812">Transmembrane</keyword>
<evidence type="ECO:0000256" key="2">
    <source>
        <dbReference type="ARBA" id="ARBA00006679"/>
    </source>
</evidence>
<organism evidence="8 9">
    <name type="scientific">Rhodococcoides yunnanense</name>
    <dbReference type="NCBI Taxonomy" id="278209"/>
    <lineage>
        <taxon>Bacteria</taxon>
        <taxon>Bacillati</taxon>
        <taxon>Actinomycetota</taxon>
        <taxon>Actinomycetes</taxon>
        <taxon>Mycobacteriales</taxon>
        <taxon>Nocardiaceae</taxon>
        <taxon>Rhodococcoides</taxon>
    </lineage>
</organism>
<name>A0ABU4BKE9_9NOCA</name>
<keyword evidence="5 7" id="KW-1133">Transmembrane helix</keyword>